<proteinExistence type="predicted"/>
<dbReference type="AlphaFoldDB" id="A0A3B0CFB3"/>
<organism evidence="1 2">
    <name type="scientific">Ulvibacterium marinum</name>
    <dbReference type="NCBI Taxonomy" id="2419782"/>
    <lineage>
        <taxon>Bacteria</taxon>
        <taxon>Pseudomonadati</taxon>
        <taxon>Bacteroidota</taxon>
        <taxon>Flavobacteriia</taxon>
        <taxon>Flavobacteriales</taxon>
        <taxon>Flavobacteriaceae</taxon>
        <taxon>Ulvibacterium</taxon>
    </lineage>
</organism>
<evidence type="ECO:0000313" key="2">
    <source>
        <dbReference type="Proteomes" id="UP000276603"/>
    </source>
</evidence>
<comment type="caution">
    <text evidence="1">The sequence shown here is derived from an EMBL/GenBank/DDBJ whole genome shotgun (WGS) entry which is preliminary data.</text>
</comment>
<dbReference type="RefSeq" id="WP_120711940.1">
    <property type="nucleotide sequence ID" value="NZ_RBCJ01000002.1"/>
</dbReference>
<protein>
    <recommendedName>
        <fullName evidence="3">ERAP1-like C-terminal domain-containing protein</fullName>
    </recommendedName>
</protein>
<dbReference type="Proteomes" id="UP000276603">
    <property type="component" value="Unassembled WGS sequence"/>
</dbReference>
<accession>A0A3B0CFB3</accession>
<evidence type="ECO:0000313" key="1">
    <source>
        <dbReference type="EMBL" id="RKN81786.1"/>
    </source>
</evidence>
<name>A0A3B0CFB3_9FLAO</name>
<dbReference type="EMBL" id="RBCJ01000002">
    <property type="protein sequence ID" value="RKN81786.1"/>
    <property type="molecule type" value="Genomic_DNA"/>
</dbReference>
<dbReference type="InterPro" id="IPR047715">
    <property type="entry name" value="EboA_dom"/>
</dbReference>
<dbReference type="NCBIfam" id="NF035938">
    <property type="entry name" value="EboA_domain"/>
    <property type="match status" value="1"/>
</dbReference>
<evidence type="ECO:0008006" key="3">
    <source>
        <dbReference type="Google" id="ProtNLM"/>
    </source>
</evidence>
<keyword evidence="2" id="KW-1185">Reference proteome</keyword>
<gene>
    <name evidence="1" type="ORF">D7Z94_12920</name>
</gene>
<dbReference type="OrthoDB" id="325673at2"/>
<reference evidence="1 2" key="1">
    <citation type="submission" date="2018-10" db="EMBL/GenBank/DDBJ databases">
        <title>Ulvibacterium marinum gen. nov., sp. nov., a novel marine bacterium of the family Flavobacteriaceae, isolated from a culture of the green alga Ulva prolifera.</title>
        <authorList>
            <person name="Zhang Z."/>
        </authorList>
    </citation>
    <scope>NUCLEOTIDE SEQUENCE [LARGE SCALE GENOMIC DNA]</scope>
    <source>
        <strain evidence="1 2">CCMM003</strain>
    </source>
</reference>
<sequence>MQLNDVGEQLSRIIENTVDQEARNWLEEKIQKIAREGNARDMYLTYSLVPSKIGLQNIQSINSGNDLEGYLRIQKANIQQISRIYLLISVLKADREFFTPKVANIIEVADTGELETFLKFLILLPNPEAYNTQAVDALRTNVSTVFNAIALNNPYPALYFNEQQWNQMYLKTAFMQGDLSAILDVDKRANKELARIISDYAHERWAASRDIDPYFWRPVSGFLNATLLADMKRLLDSTDSLENRAGALCCYHSDTPEAKKMLEGYPHLLEQVENKILSWKTLKD</sequence>